<accession>A0A433P9V2</accession>
<keyword evidence="2" id="KW-1185">Reference proteome</keyword>
<feature type="non-terminal residue" evidence="1">
    <location>
        <position position="60"/>
    </location>
</feature>
<protein>
    <recommendedName>
        <fullName evidence="3">G domain-containing protein</fullName>
    </recommendedName>
</protein>
<comment type="caution">
    <text evidence="1">The sequence shown here is derived from an EMBL/GenBank/DDBJ whole genome shotgun (WGS) entry which is preliminary data.</text>
</comment>
<name>A0A433P9V2_9FUNG</name>
<evidence type="ECO:0000313" key="1">
    <source>
        <dbReference type="EMBL" id="RUS14311.1"/>
    </source>
</evidence>
<evidence type="ECO:0000313" key="2">
    <source>
        <dbReference type="Proteomes" id="UP000274822"/>
    </source>
</evidence>
<dbReference type="Proteomes" id="UP000274822">
    <property type="component" value="Unassembled WGS sequence"/>
</dbReference>
<dbReference type="Gene3D" id="3.40.50.300">
    <property type="entry name" value="P-loop containing nucleotide triphosphate hydrolases"/>
    <property type="match status" value="1"/>
</dbReference>
<dbReference type="AlphaFoldDB" id="A0A433P9V2"/>
<sequence>MLLGADAENGPFRASNGKSVSKEVQLEDLVIDDIQYKLIDTTGIFDMVRSDDEIFQDMGM</sequence>
<dbReference type="EMBL" id="RBNJ01027611">
    <property type="protein sequence ID" value="RUS14311.1"/>
    <property type="molecule type" value="Genomic_DNA"/>
</dbReference>
<evidence type="ECO:0008006" key="3">
    <source>
        <dbReference type="Google" id="ProtNLM"/>
    </source>
</evidence>
<organism evidence="1 2">
    <name type="scientific">Jimgerdemannia flammicorona</name>
    <dbReference type="NCBI Taxonomy" id="994334"/>
    <lineage>
        <taxon>Eukaryota</taxon>
        <taxon>Fungi</taxon>
        <taxon>Fungi incertae sedis</taxon>
        <taxon>Mucoromycota</taxon>
        <taxon>Mucoromycotina</taxon>
        <taxon>Endogonomycetes</taxon>
        <taxon>Endogonales</taxon>
        <taxon>Endogonaceae</taxon>
        <taxon>Jimgerdemannia</taxon>
    </lineage>
</organism>
<proteinExistence type="predicted"/>
<dbReference type="InterPro" id="IPR027417">
    <property type="entry name" value="P-loop_NTPase"/>
</dbReference>
<reference evidence="1 2" key="1">
    <citation type="journal article" date="2018" name="New Phytol.">
        <title>Phylogenomics of Endogonaceae and evolution of mycorrhizas within Mucoromycota.</title>
        <authorList>
            <person name="Chang Y."/>
            <person name="Desiro A."/>
            <person name="Na H."/>
            <person name="Sandor L."/>
            <person name="Lipzen A."/>
            <person name="Clum A."/>
            <person name="Barry K."/>
            <person name="Grigoriev I.V."/>
            <person name="Martin F.M."/>
            <person name="Stajich J.E."/>
            <person name="Smith M.E."/>
            <person name="Bonito G."/>
            <person name="Spatafora J.W."/>
        </authorList>
    </citation>
    <scope>NUCLEOTIDE SEQUENCE [LARGE SCALE GENOMIC DNA]</scope>
    <source>
        <strain evidence="1 2">AD002</strain>
    </source>
</reference>
<gene>
    <name evidence="1" type="ORF">BC938DRAFT_477438</name>
</gene>